<comment type="similarity">
    <text evidence="7">In the N-terminal section; belongs to the aspartokinase family.</text>
</comment>
<evidence type="ECO:0000256" key="17">
    <source>
        <dbReference type="ARBA" id="ARBA00023002"/>
    </source>
</evidence>
<evidence type="ECO:0000256" key="16">
    <source>
        <dbReference type="ARBA" id="ARBA00022857"/>
    </source>
</evidence>
<dbReference type="SUPFAM" id="SSF53633">
    <property type="entry name" value="Carbamate kinase-like"/>
    <property type="match status" value="1"/>
</dbReference>
<dbReference type="FunFam" id="3.30.360.10:FF:000006">
    <property type="entry name" value="Bifunctional aspartokinase/homoserine dehydrogenase"/>
    <property type="match status" value="1"/>
</dbReference>
<comment type="cofactor">
    <cofactor evidence="1">
        <name>a metal cation</name>
        <dbReference type="ChEBI" id="CHEBI:25213"/>
    </cofactor>
</comment>
<keyword evidence="13" id="KW-0547">Nucleotide-binding</keyword>
<keyword evidence="9" id="KW-0028">Amino-acid biosynthesis</keyword>
<dbReference type="UniPathway" id="UPA00051">
    <property type="reaction ID" value="UER00462"/>
</dbReference>
<evidence type="ECO:0000256" key="8">
    <source>
        <dbReference type="ARBA" id="ARBA00011881"/>
    </source>
</evidence>
<keyword evidence="20" id="KW-0457">Lysine biosynthesis</keyword>
<evidence type="ECO:0000256" key="25">
    <source>
        <dbReference type="ARBA" id="ARBA00048841"/>
    </source>
</evidence>
<evidence type="ECO:0000259" key="27">
    <source>
        <dbReference type="Pfam" id="PF00742"/>
    </source>
</evidence>
<protein>
    <submittedName>
        <fullName evidence="30">Homoserine dehydrogenase</fullName>
    </submittedName>
</protein>
<dbReference type="Gene3D" id="3.30.2130.10">
    <property type="entry name" value="VC0802-like"/>
    <property type="match status" value="1"/>
</dbReference>
<feature type="domain" description="Homoserine dehydrogenase catalytic" evidence="27">
    <location>
        <begin position="597"/>
        <end position="793"/>
    </location>
</feature>
<dbReference type="InterPro" id="IPR018042">
    <property type="entry name" value="Aspartate_kinase_CS"/>
</dbReference>
<dbReference type="NCBIfam" id="TIGR00657">
    <property type="entry name" value="asp_kinases"/>
    <property type="match status" value="1"/>
</dbReference>
<dbReference type="InterPro" id="IPR011147">
    <property type="entry name" value="Bifunc_Aspkin/hSer_DH"/>
</dbReference>
<dbReference type="InterPro" id="IPR019811">
    <property type="entry name" value="HDH_CS"/>
</dbReference>
<dbReference type="GO" id="GO:0009089">
    <property type="term" value="P:lysine biosynthetic process via diaminopimelate"/>
    <property type="evidence" value="ECO:0007669"/>
    <property type="project" value="UniProtKB-UniPathway"/>
</dbReference>
<dbReference type="SUPFAM" id="SSF55021">
    <property type="entry name" value="ACT-like"/>
    <property type="match status" value="1"/>
</dbReference>
<keyword evidence="11" id="KW-0791">Threonine biosynthesis</keyword>
<organism evidence="30">
    <name type="scientific">seawater metagenome</name>
    <dbReference type="NCBI Taxonomy" id="1561972"/>
    <lineage>
        <taxon>unclassified sequences</taxon>
        <taxon>metagenomes</taxon>
        <taxon>ecological metagenomes</taxon>
    </lineage>
</organism>
<dbReference type="UniPathway" id="UPA00050">
    <property type="reaction ID" value="UER00063"/>
</dbReference>
<evidence type="ECO:0000256" key="12">
    <source>
        <dbReference type="ARBA" id="ARBA00022723"/>
    </source>
</evidence>
<dbReference type="Pfam" id="PF22468">
    <property type="entry name" value="ACT_9"/>
    <property type="match status" value="1"/>
</dbReference>
<dbReference type="GO" id="GO:0004412">
    <property type="term" value="F:homoserine dehydrogenase activity"/>
    <property type="evidence" value="ECO:0007669"/>
    <property type="project" value="UniProtKB-EC"/>
</dbReference>
<evidence type="ECO:0000256" key="18">
    <source>
        <dbReference type="ARBA" id="ARBA00023027"/>
    </source>
</evidence>
<keyword evidence="19" id="KW-0915">Sodium</keyword>
<dbReference type="InterPro" id="IPR054352">
    <property type="entry name" value="ACT_Aspartokinase"/>
</dbReference>
<evidence type="ECO:0000256" key="11">
    <source>
        <dbReference type="ARBA" id="ARBA00022697"/>
    </source>
</evidence>
<evidence type="ECO:0000256" key="4">
    <source>
        <dbReference type="ARBA" id="ARBA00005062"/>
    </source>
</evidence>
<dbReference type="InterPro" id="IPR042199">
    <property type="entry name" value="AsparK_Bifunc_asparK/hSer_DH"/>
</dbReference>
<comment type="catalytic activity">
    <reaction evidence="24">
        <text>L-aspartate + ATP = 4-phospho-L-aspartate + ADP</text>
        <dbReference type="Rhea" id="RHEA:23776"/>
        <dbReference type="ChEBI" id="CHEBI:29991"/>
        <dbReference type="ChEBI" id="CHEBI:30616"/>
        <dbReference type="ChEBI" id="CHEBI:57535"/>
        <dbReference type="ChEBI" id="CHEBI:456216"/>
        <dbReference type="EC" id="2.7.2.4"/>
    </reaction>
    <physiologicalReaction direction="left-to-right" evidence="24">
        <dbReference type="Rhea" id="RHEA:23777"/>
    </physiologicalReaction>
</comment>
<keyword evidence="12" id="KW-0479">Metal-binding</keyword>
<accession>A0A5E8CHR5</accession>
<evidence type="ECO:0000256" key="22">
    <source>
        <dbReference type="ARBA" id="ARBA00023268"/>
    </source>
</evidence>
<reference evidence="30" key="1">
    <citation type="submission" date="2019-09" db="EMBL/GenBank/DDBJ databases">
        <authorList>
            <person name="Needham M D."/>
        </authorList>
    </citation>
    <scope>NUCLEOTIDE SEQUENCE</scope>
</reference>
<comment type="pathway">
    <text evidence="2">Amino-acid biosynthesis; L-methionine biosynthesis via de novo pathway; L-homoserine from L-aspartate: step 1/3.</text>
</comment>
<dbReference type="PIRSF" id="PIRSF000727">
    <property type="entry name" value="ThrA"/>
    <property type="match status" value="1"/>
</dbReference>
<comment type="pathway">
    <text evidence="5">Amino-acid biosynthesis; L-threonine biosynthesis; L-threonine from L-aspartate: step 1/5.</text>
</comment>
<evidence type="ECO:0000259" key="26">
    <source>
        <dbReference type="Pfam" id="PF00696"/>
    </source>
</evidence>
<evidence type="ECO:0000256" key="13">
    <source>
        <dbReference type="ARBA" id="ARBA00022741"/>
    </source>
</evidence>
<comment type="catalytic activity">
    <reaction evidence="25">
        <text>L-homoserine + NADP(+) = L-aspartate 4-semialdehyde + NADPH + H(+)</text>
        <dbReference type="Rhea" id="RHEA:15761"/>
        <dbReference type="ChEBI" id="CHEBI:15378"/>
        <dbReference type="ChEBI" id="CHEBI:57476"/>
        <dbReference type="ChEBI" id="CHEBI:57783"/>
        <dbReference type="ChEBI" id="CHEBI:58349"/>
        <dbReference type="ChEBI" id="CHEBI:537519"/>
        <dbReference type="EC" id="1.1.1.3"/>
    </reaction>
    <physiologicalReaction direction="right-to-left" evidence="25">
        <dbReference type="Rhea" id="RHEA:15763"/>
    </physiologicalReaction>
</comment>
<keyword evidence="14" id="KW-0418">Kinase</keyword>
<evidence type="ECO:0000256" key="1">
    <source>
        <dbReference type="ARBA" id="ARBA00001920"/>
    </source>
</evidence>
<evidence type="ECO:0000256" key="24">
    <source>
        <dbReference type="ARBA" id="ARBA00048561"/>
    </source>
</evidence>
<dbReference type="Gene3D" id="1.20.120.1320">
    <property type="entry name" value="Aspartokinase, catalytic domain"/>
    <property type="match status" value="1"/>
</dbReference>
<gene>
    <name evidence="30" type="ORF">CPAV1605_673</name>
</gene>
<evidence type="ECO:0000256" key="5">
    <source>
        <dbReference type="ARBA" id="ARBA00005139"/>
    </source>
</evidence>
<dbReference type="PANTHER" id="PTHR43070">
    <property type="match status" value="1"/>
</dbReference>
<keyword evidence="17" id="KW-0560">Oxidoreductase</keyword>
<evidence type="ECO:0000256" key="9">
    <source>
        <dbReference type="ARBA" id="ARBA00022605"/>
    </source>
</evidence>
<dbReference type="Pfam" id="PF03447">
    <property type="entry name" value="NAD_binding_3"/>
    <property type="match status" value="1"/>
</dbReference>
<dbReference type="PROSITE" id="PS00324">
    <property type="entry name" value="ASPARTOKINASE"/>
    <property type="match status" value="1"/>
</dbReference>
<keyword evidence="21" id="KW-0486">Methionine biosynthesis</keyword>
<name>A0A5E8CHR5_9ZZZZ</name>
<dbReference type="InterPro" id="IPR045865">
    <property type="entry name" value="ACT-like_dom_sf"/>
</dbReference>
<dbReference type="NCBIfam" id="NF006959">
    <property type="entry name" value="PRK09436.1"/>
    <property type="match status" value="1"/>
</dbReference>
<dbReference type="InterPro" id="IPR036393">
    <property type="entry name" value="AceGlu_kinase-like_sf"/>
</dbReference>
<dbReference type="Pfam" id="PF00696">
    <property type="entry name" value="AA_kinase"/>
    <property type="match status" value="1"/>
</dbReference>
<comment type="function">
    <text evidence="23">Bifunctional aspartate kinase and homoserine dehydrogenase that catalyzes the first and the third steps toward the synthesis of lysine, methionine and threonine from aspartate.</text>
</comment>
<keyword evidence="18" id="KW-0520">NAD</keyword>
<evidence type="ECO:0000256" key="10">
    <source>
        <dbReference type="ARBA" id="ARBA00022679"/>
    </source>
</evidence>
<proteinExistence type="inferred from homology"/>
<comment type="pathway">
    <text evidence="3">Amino-acid biosynthesis; L-threonine biosynthesis; L-threonine from L-aspartate: step 3/5.</text>
</comment>
<dbReference type="GO" id="GO:0009090">
    <property type="term" value="P:homoserine biosynthetic process"/>
    <property type="evidence" value="ECO:0007669"/>
    <property type="project" value="TreeGrafter"/>
</dbReference>
<evidence type="ECO:0000256" key="2">
    <source>
        <dbReference type="ARBA" id="ARBA00004986"/>
    </source>
</evidence>
<dbReference type="GO" id="GO:0005524">
    <property type="term" value="F:ATP binding"/>
    <property type="evidence" value="ECO:0007669"/>
    <property type="project" value="UniProtKB-KW"/>
</dbReference>
<evidence type="ECO:0000256" key="19">
    <source>
        <dbReference type="ARBA" id="ARBA00023053"/>
    </source>
</evidence>
<dbReference type="GO" id="GO:0046872">
    <property type="term" value="F:metal ion binding"/>
    <property type="evidence" value="ECO:0007669"/>
    <property type="project" value="UniProtKB-KW"/>
</dbReference>
<sequence>MIVCKFGGSSISSAQNIKLVEEIIKGKLNKCNQIILVLSAIGKTTDGLLEIGKLACNNNCYSKNLEILKENHNQIIKNLELSNNDFIKENLEKYWNSIENICSGITFLRDFSSKTSDHLLSFGEKISNLIVFEYIRLQNLSYKVKLLDAENFIITDYNYGNAKVLESKTTTNLRKLINYDQNLLVVPGFISKNESEFTTTLGRGGGDYTAALFGAYLNADKVEIWSDTNGIMTSDPNIVKKARPIRKISYNEMMELSHYGSNIIYAPTILPLYKKKVPIYVKNTFNANHHGTIIDFEEDDEKKMATSISSIKDITLIKIYGNFLIANIGFSSNLFNILSNNKVNIIMISQSSSEHSIYIVIKKNDFEVTQYCLSSAYEKQIDNGEVILKFWNDKSVLAIETNKSDNITLISSKIYSILRQYHIKLYTQTTSDHNLCLIIDSFHLHSLHNLLHTELFAEKQMTNIFLIGVGLVGNELVRQINKLDNLNLICIANSQKIIFDLDGIYTNNIEKELNQKGNKYSMDKIVDQIINSKLVNKVFIDCTSSSEIYNFYEILLENSVSVVTPNKKANTAELNLYKTLSSFDNYKYETTVGAGLPIITGVKNMIDAGDEIIKIEAILSGTLSYIFNTFSESEENFLNIVKKAQELGFTEPNPKDDLNGLDVVRKILILSRLLGLNMEIEDVQNESFLSNDCLNSDSSDSFYNALEDYQEEIIKKKLNAKSKNKVLKHIATLENNKASVGLVELENTHPFSSLKGSDNMIIITSKYYNENKLIIRGPGAGAEVTAAGIIADIRLCR</sequence>
<keyword evidence="22" id="KW-0511">Multifunctional enzyme</keyword>
<evidence type="ECO:0000256" key="23">
    <source>
        <dbReference type="ARBA" id="ARBA00044938"/>
    </source>
</evidence>
<evidence type="ECO:0000259" key="29">
    <source>
        <dbReference type="Pfam" id="PF22468"/>
    </source>
</evidence>
<dbReference type="InterPro" id="IPR049638">
    <property type="entry name" value="AK-HD"/>
</dbReference>
<feature type="domain" description="Aspartokinase ACT" evidence="29">
    <location>
        <begin position="317"/>
        <end position="368"/>
    </location>
</feature>
<evidence type="ECO:0000256" key="3">
    <source>
        <dbReference type="ARBA" id="ARBA00005056"/>
    </source>
</evidence>
<evidence type="ECO:0000256" key="20">
    <source>
        <dbReference type="ARBA" id="ARBA00023154"/>
    </source>
</evidence>
<dbReference type="Gene3D" id="3.30.360.10">
    <property type="entry name" value="Dihydrodipicolinate Reductase, domain 2"/>
    <property type="match status" value="1"/>
</dbReference>
<feature type="domain" description="Aspartate/homoserine dehydrogenase NAD-binding" evidence="28">
    <location>
        <begin position="468"/>
        <end position="581"/>
    </location>
</feature>
<dbReference type="InterPro" id="IPR001342">
    <property type="entry name" value="HDH_cat"/>
</dbReference>
<dbReference type="GO" id="GO:0050661">
    <property type="term" value="F:NADP binding"/>
    <property type="evidence" value="ECO:0007669"/>
    <property type="project" value="InterPro"/>
</dbReference>
<dbReference type="InterPro" id="IPR001048">
    <property type="entry name" value="Asp/Glu/Uridylate_kinase"/>
</dbReference>
<dbReference type="InterPro" id="IPR005106">
    <property type="entry name" value="Asp/hSer_DH_NAD-bd"/>
</dbReference>
<comment type="subunit">
    <text evidence="8">Homotetramer.</text>
</comment>
<dbReference type="Pfam" id="PF00742">
    <property type="entry name" value="Homoserine_dh"/>
    <property type="match status" value="1"/>
</dbReference>
<keyword evidence="10" id="KW-0808">Transferase</keyword>
<keyword evidence="15" id="KW-0067">ATP-binding</keyword>
<evidence type="ECO:0000256" key="15">
    <source>
        <dbReference type="ARBA" id="ARBA00022840"/>
    </source>
</evidence>
<dbReference type="GO" id="GO:0009088">
    <property type="term" value="P:threonine biosynthetic process"/>
    <property type="evidence" value="ECO:0007669"/>
    <property type="project" value="UniProtKB-UniPathway"/>
</dbReference>
<dbReference type="InterPro" id="IPR001341">
    <property type="entry name" value="Asp_kinase"/>
</dbReference>
<dbReference type="EMBL" id="CABVLZ010000002">
    <property type="protein sequence ID" value="VVU94948.1"/>
    <property type="molecule type" value="Genomic_DNA"/>
</dbReference>
<evidence type="ECO:0000256" key="21">
    <source>
        <dbReference type="ARBA" id="ARBA00023167"/>
    </source>
</evidence>
<evidence type="ECO:0000256" key="7">
    <source>
        <dbReference type="ARBA" id="ARBA00010046"/>
    </source>
</evidence>
<comment type="pathway">
    <text evidence="4">Amino-acid biosynthesis; L-methionine biosynthesis via de novo pathway; L-homoserine from L-aspartate: step 3/3.</text>
</comment>
<evidence type="ECO:0000256" key="6">
    <source>
        <dbReference type="ARBA" id="ARBA00007952"/>
    </source>
</evidence>
<dbReference type="CDD" id="cd04243">
    <property type="entry name" value="AAK_AK-HSDH-like"/>
    <property type="match status" value="1"/>
</dbReference>
<dbReference type="Gene3D" id="3.40.50.720">
    <property type="entry name" value="NAD(P)-binding Rossmann-like Domain"/>
    <property type="match status" value="1"/>
</dbReference>
<dbReference type="InterPro" id="IPR036291">
    <property type="entry name" value="NAD(P)-bd_dom_sf"/>
</dbReference>
<dbReference type="GO" id="GO:0009086">
    <property type="term" value="P:methionine biosynthetic process"/>
    <property type="evidence" value="ECO:0007669"/>
    <property type="project" value="UniProtKB-KW"/>
</dbReference>
<dbReference type="SUPFAM" id="SSF51735">
    <property type="entry name" value="NAD(P)-binding Rossmann-fold domains"/>
    <property type="match status" value="1"/>
</dbReference>
<dbReference type="UniPathway" id="UPA00034">
    <property type="reaction ID" value="UER00015"/>
</dbReference>
<evidence type="ECO:0000259" key="28">
    <source>
        <dbReference type="Pfam" id="PF03447"/>
    </source>
</evidence>
<keyword evidence="16" id="KW-0521">NADP</keyword>
<dbReference type="AlphaFoldDB" id="A0A5E8CHR5"/>
<dbReference type="Gene3D" id="3.40.1160.10">
    <property type="entry name" value="Acetylglutamate kinase-like"/>
    <property type="match status" value="1"/>
</dbReference>
<evidence type="ECO:0000256" key="14">
    <source>
        <dbReference type="ARBA" id="ARBA00022777"/>
    </source>
</evidence>
<dbReference type="GO" id="GO:0004072">
    <property type="term" value="F:aspartate kinase activity"/>
    <property type="evidence" value="ECO:0007669"/>
    <property type="project" value="UniProtKB-EC"/>
</dbReference>
<dbReference type="SUPFAM" id="SSF55347">
    <property type="entry name" value="Glyceraldehyde-3-phosphate dehydrogenase-like, C-terminal domain"/>
    <property type="match status" value="1"/>
</dbReference>
<evidence type="ECO:0000313" key="30">
    <source>
        <dbReference type="EMBL" id="VVU94948.1"/>
    </source>
</evidence>
<dbReference type="PANTHER" id="PTHR43070:SF5">
    <property type="entry name" value="HOMOSERINE DEHYDROGENASE"/>
    <property type="match status" value="1"/>
</dbReference>
<dbReference type="PROSITE" id="PS01042">
    <property type="entry name" value="HOMOSER_DHGENASE"/>
    <property type="match status" value="1"/>
</dbReference>
<comment type="similarity">
    <text evidence="6">In the C-terminal section; belongs to the homoserine dehydrogenase family.</text>
</comment>
<feature type="domain" description="Aspartate/glutamate/uridylate kinase" evidence="26">
    <location>
        <begin position="1"/>
        <end position="283"/>
    </location>
</feature>